<protein>
    <submittedName>
        <fullName evidence="2">VWA domain-containing protein</fullName>
    </submittedName>
</protein>
<evidence type="ECO:0000256" key="1">
    <source>
        <dbReference type="SAM" id="MobiDB-lite"/>
    </source>
</evidence>
<dbReference type="CDD" id="cd00198">
    <property type="entry name" value="vWFA"/>
    <property type="match status" value="1"/>
</dbReference>
<name>A0AA46WWW8_RHORH</name>
<accession>A0AA46WWW8</accession>
<dbReference type="PIRSF" id="PIRSF010256">
    <property type="entry name" value="CoxE_vWa"/>
    <property type="match status" value="1"/>
</dbReference>
<dbReference type="Proteomes" id="UP001162740">
    <property type="component" value="Chromosome"/>
</dbReference>
<dbReference type="SUPFAM" id="SSF53300">
    <property type="entry name" value="vWA-like"/>
    <property type="match status" value="1"/>
</dbReference>
<feature type="compositionally biased region" description="Basic and acidic residues" evidence="1">
    <location>
        <begin position="175"/>
        <end position="184"/>
    </location>
</feature>
<dbReference type="Pfam" id="PF05762">
    <property type="entry name" value="VWA_CoxE"/>
    <property type="match status" value="1"/>
</dbReference>
<evidence type="ECO:0000313" key="3">
    <source>
        <dbReference type="Proteomes" id="UP001162740"/>
    </source>
</evidence>
<dbReference type="InterPro" id="IPR036465">
    <property type="entry name" value="vWFA_dom_sf"/>
</dbReference>
<dbReference type="PANTHER" id="PTHR39338">
    <property type="entry name" value="BLL5662 PROTEIN-RELATED"/>
    <property type="match status" value="1"/>
</dbReference>
<organism evidence="2 3">
    <name type="scientific">Rhodococcus rhodochrous</name>
    <dbReference type="NCBI Taxonomy" id="1829"/>
    <lineage>
        <taxon>Bacteria</taxon>
        <taxon>Bacillati</taxon>
        <taxon>Actinomycetota</taxon>
        <taxon>Actinomycetes</taxon>
        <taxon>Mycobacteriales</taxon>
        <taxon>Nocardiaceae</taxon>
        <taxon>Rhodococcus</taxon>
    </lineage>
</organism>
<dbReference type="EMBL" id="CP083974">
    <property type="protein sequence ID" value="UZF45027.1"/>
    <property type="molecule type" value="Genomic_DNA"/>
</dbReference>
<evidence type="ECO:0000313" key="2">
    <source>
        <dbReference type="EMBL" id="UZF45027.1"/>
    </source>
</evidence>
<dbReference type="RefSeq" id="WP_229583054.1">
    <property type="nucleotide sequence ID" value="NZ_CP083974.1"/>
</dbReference>
<dbReference type="InterPro" id="IPR008912">
    <property type="entry name" value="Uncharacterised_CoxE"/>
</dbReference>
<dbReference type="Gene3D" id="3.40.50.410">
    <property type="entry name" value="von Willebrand factor, type A domain"/>
    <property type="match status" value="1"/>
</dbReference>
<feature type="compositionally biased region" description="Basic residues" evidence="1">
    <location>
        <begin position="162"/>
        <end position="173"/>
    </location>
</feature>
<dbReference type="AlphaFoldDB" id="A0AA46WWW8"/>
<proteinExistence type="predicted"/>
<sequence>MAAGRSAPATDRLPPGPVVGLAGFCRALAAAGLPVALDATATYLDALAHVDVGDPVQVYWAGRATLCRTPDDTARYDAAFVHWFGDTAPTGSRTHGQRTRTARIAALTRGEGAEGDSGDDAPRLQVAADDTDVLRHRDVAELTTAERAHLAELLARLQPRPPTRRGLRSKPSRRGPVDPRHTLRDMLASGGEPVRPRHRARATRPRRVVLLIDVSGSMTPYADALLRFAHVVTRAAPSSTEVFSLGTRLTRLSRALRARDSQIALAGASRAVPDWAGGTRLGDTLGAFLDRWGRRGFARGAVVVIFSDGWERGDASLLGERMAQLHRLAHRVLWVNPHAGGAGYEPIQSGISAALPHIDRLLAGHSLATLEELLEEVRRA</sequence>
<dbReference type="PANTHER" id="PTHR39338:SF6">
    <property type="entry name" value="BLL5662 PROTEIN"/>
    <property type="match status" value="1"/>
</dbReference>
<dbReference type="InterPro" id="IPR011195">
    <property type="entry name" value="UCP010256"/>
</dbReference>
<feature type="region of interest" description="Disordered" evidence="1">
    <location>
        <begin position="159"/>
        <end position="201"/>
    </location>
</feature>
<reference evidence="2 3" key="1">
    <citation type="journal article" date="2021" name="Front. Microbiol.">
        <title>Bacterial Transformation of Aromatic Monomers in Softwood Black Liquor.</title>
        <authorList>
            <person name="Navas L.E."/>
            <person name="Dexter G."/>
            <person name="Liu J."/>
            <person name="Levy-Booth D."/>
            <person name="Cho M."/>
            <person name="Jang S.K."/>
            <person name="Mansfield S.D."/>
            <person name="Renneckar S."/>
            <person name="Mohn W.W."/>
            <person name="Eltis L.D."/>
        </authorList>
    </citation>
    <scope>NUCLEOTIDE SEQUENCE [LARGE SCALE GENOMIC DNA]</scope>
    <source>
        <strain evidence="2 3">GD02</strain>
    </source>
</reference>
<gene>
    <name evidence="2" type="ORF">KUM34_024935</name>
</gene>